<keyword evidence="1" id="KW-0812">Transmembrane</keyword>
<protein>
    <submittedName>
        <fullName evidence="2">Uncharacterized protein</fullName>
    </submittedName>
</protein>
<comment type="caution">
    <text evidence="2">The sequence shown here is derived from an EMBL/GenBank/DDBJ whole genome shotgun (WGS) entry which is preliminary data.</text>
</comment>
<organism evidence="2 3">
    <name type="scientific">Phaseolus coccineus</name>
    <name type="common">Scarlet runner bean</name>
    <name type="synonym">Phaseolus multiflorus</name>
    <dbReference type="NCBI Taxonomy" id="3886"/>
    <lineage>
        <taxon>Eukaryota</taxon>
        <taxon>Viridiplantae</taxon>
        <taxon>Streptophyta</taxon>
        <taxon>Embryophyta</taxon>
        <taxon>Tracheophyta</taxon>
        <taxon>Spermatophyta</taxon>
        <taxon>Magnoliopsida</taxon>
        <taxon>eudicotyledons</taxon>
        <taxon>Gunneridae</taxon>
        <taxon>Pentapetalae</taxon>
        <taxon>rosids</taxon>
        <taxon>fabids</taxon>
        <taxon>Fabales</taxon>
        <taxon>Fabaceae</taxon>
        <taxon>Papilionoideae</taxon>
        <taxon>50 kb inversion clade</taxon>
        <taxon>NPAAA clade</taxon>
        <taxon>indigoferoid/millettioid clade</taxon>
        <taxon>Phaseoleae</taxon>
        <taxon>Phaseolus</taxon>
    </lineage>
</organism>
<dbReference type="AlphaFoldDB" id="A0AAN9M6Y9"/>
<keyword evidence="1" id="KW-1133">Transmembrane helix</keyword>
<evidence type="ECO:0000313" key="3">
    <source>
        <dbReference type="Proteomes" id="UP001374584"/>
    </source>
</evidence>
<reference evidence="2 3" key="1">
    <citation type="submission" date="2024-01" db="EMBL/GenBank/DDBJ databases">
        <title>The genomes of 5 underutilized Papilionoideae crops provide insights into root nodulation and disease resistanc.</title>
        <authorList>
            <person name="Jiang F."/>
        </authorList>
    </citation>
    <scope>NUCLEOTIDE SEQUENCE [LARGE SCALE GENOMIC DNA]</scope>
    <source>
        <strain evidence="2">JINMINGXINNONG_FW02</strain>
        <tissue evidence="2">Leaves</tissue>
    </source>
</reference>
<evidence type="ECO:0000313" key="2">
    <source>
        <dbReference type="EMBL" id="KAK7346417.1"/>
    </source>
</evidence>
<keyword evidence="3" id="KW-1185">Reference proteome</keyword>
<dbReference type="EMBL" id="JAYMYR010000008">
    <property type="protein sequence ID" value="KAK7346417.1"/>
    <property type="molecule type" value="Genomic_DNA"/>
</dbReference>
<accession>A0AAN9M6Y9</accession>
<gene>
    <name evidence="2" type="ORF">VNO80_20936</name>
</gene>
<proteinExistence type="predicted"/>
<feature type="transmembrane region" description="Helical" evidence="1">
    <location>
        <begin position="59"/>
        <end position="79"/>
    </location>
</feature>
<keyword evidence="1" id="KW-0472">Membrane</keyword>
<dbReference type="Proteomes" id="UP001374584">
    <property type="component" value="Unassembled WGS sequence"/>
</dbReference>
<name>A0AAN9M6Y9_PHACN</name>
<sequence>MSMMIRMTPPLPALHEFSQPKHRIAVDLFPTKRIRLSKQCHFNLDNEIEVTCSVWMEDAVRGFGCILMLFYSVPVLYLWPLCSLAFTSCANGKRGFGF</sequence>
<evidence type="ECO:0000256" key="1">
    <source>
        <dbReference type="SAM" id="Phobius"/>
    </source>
</evidence>